<evidence type="ECO:0000313" key="2">
    <source>
        <dbReference type="Proteomes" id="UP000184263"/>
    </source>
</evidence>
<dbReference type="AlphaFoldDB" id="A0A1M6X3L3"/>
<sequence length="396" mass="46651">MSDITHRQHYVPQFYMRNFSSNPTAKKEKQGISFGDLNKNIANDNIPIKSICYEIDFYDTESRIENFFKTLEGQWSNTIKELIYRKKISPKDLASIKSFIVYQNNRTLAMLNHVKKIEEQLLCSILKHDYINNKNNFNITPKMLIEYCDKLIYKVKDLSGCCIINHSDVSFITSDMPVVTINPFNNQSYGMINAGIIMLIPLSKEIIVAIYDKKIYSKTPDTIDIFDVKYIHQLNKYQFLNAESYILSDKKSNLELYINDNELVNMRKKIKETNIINQATDNNSGKLHHIKARGVPYNFKLPFFKIPKYIENIPQTCKYGLNRKYDIRQRTALIMMRDNNFNEIKEVSSQEDIDNIKNGYRKIIAFMDKYWRINKKDIITSEKNVKKFKMTYLKSI</sequence>
<organism evidence="1 2">
    <name type="scientific">Selenomonas ruminantium</name>
    <dbReference type="NCBI Taxonomy" id="971"/>
    <lineage>
        <taxon>Bacteria</taxon>
        <taxon>Bacillati</taxon>
        <taxon>Bacillota</taxon>
        <taxon>Negativicutes</taxon>
        <taxon>Selenomonadales</taxon>
        <taxon>Selenomonadaceae</taxon>
        <taxon>Selenomonas</taxon>
    </lineage>
</organism>
<accession>A0A1M6X3L3</accession>
<dbReference type="InterPro" id="IPR025332">
    <property type="entry name" value="DUF4238"/>
</dbReference>
<evidence type="ECO:0000313" key="1">
    <source>
        <dbReference type="EMBL" id="SHL00518.1"/>
    </source>
</evidence>
<dbReference type="EMBL" id="FRBC01000031">
    <property type="protein sequence ID" value="SHL00518.1"/>
    <property type="molecule type" value="Genomic_DNA"/>
</dbReference>
<evidence type="ECO:0008006" key="3">
    <source>
        <dbReference type="Google" id="ProtNLM"/>
    </source>
</evidence>
<dbReference type="Proteomes" id="UP000184263">
    <property type="component" value="Unassembled WGS sequence"/>
</dbReference>
<proteinExistence type="predicted"/>
<name>A0A1M6X3L3_SELRU</name>
<reference evidence="1 2" key="1">
    <citation type="submission" date="2016-11" db="EMBL/GenBank/DDBJ databases">
        <authorList>
            <person name="Jaros S."/>
            <person name="Januszkiewicz K."/>
            <person name="Wedrychowicz H."/>
        </authorList>
    </citation>
    <scope>NUCLEOTIDE SEQUENCE [LARGE SCALE GENOMIC DNA]</scope>
    <source>
        <strain evidence="1 2">HD4</strain>
    </source>
</reference>
<dbReference type="RefSeq" id="WP_073092193.1">
    <property type="nucleotide sequence ID" value="NZ_FRBC01000031.1"/>
</dbReference>
<dbReference type="Pfam" id="PF14022">
    <property type="entry name" value="DUF4238"/>
    <property type="match status" value="1"/>
</dbReference>
<gene>
    <name evidence="1" type="ORF">SAMN05216582_13113</name>
</gene>
<protein>
    <recommendedName>
        <fullName evidence="3">DUF4238 domain-containing protein</fullName>
    </recommendedName>
</protein>